<dbReference type="GO" id="GO:0004476">
    <property type="term" value="F:mannose-6-phosphate isomerase activity"/>
    <property type="evidence" value="ECO:0007669"/>
    <property type="project" value="InterPro"/>
</dbReference>
<evidence type="ECO:0000313" key="4">
    <source>
        <dbReference type="EMBL" id="OHA25904.1"/>
    </source>
</evidence>
<dbReference type="AlphaFoldDB" id="A0A1G2MQ79"/>
<feature type="domain" description="SIS" evidence="3">
    <location>
        <begin position="14"/>
        <end position="162"/>
    </location>
</feature>
<organism evidence="4 5">
    <name type="scientific">Candidatus Taylorbacteria bacterium RIFCSPHIGHO2_02_FULL_46_13</name>
    <dbReference type="NCBI Taxonomy" id="1802312"/>
    <lineage>
        <taxon>Bacteria</taxon>
        <taxon>Candidatus Tayloriibacteriota</taxon>
    </lineage>
</organism>
<dbReference type="GO" id="GO:0097367">
    <property type="term" value="F:carbohydrate derivative binding"/>
    <property type="evidence" value="ECO:0007669"/>
    <property type="project" value="InterPro"/>
</dbReference>
<dbReference type="GO" id="GO:1901135">
    <property type="term" value="P:carbohydrate derivative metabolic process"/>
    <property type="evidence" value="ECO:0007669"/>
    <property type="project" value="InterPro"/>
</dbReference>
<dbReference type="GO" id="GO:0005975">
    <property type="term" value="P:carbohydrate metabolic process"/>
    <property type="evidence" value="ECO:0007669"/>
    <property type="project" value="InterPro"/>
</dbReference>
<dbReference type="Pfam" id="PF10432">
    <property type="entry name" value="bact-PGI_C"/>
    <property type="match status" value="1"/>
</dbReference>
<accession>A0A1G2MQ79</accession>
<dbReference type="EMBL" id="MHRQ01000031">
    <property type="protein sequence ID" value="OHA25904.1"/>
    <property type="molecule type" value="Genomic_DNA"/>
</dbReference>
<dbReference type="GO" id="GO:0004347">
    <property type="term" value="F:glucose-6-phosphate isomerase activity"/>
    <property type="evidence" value="ECO:0007669"/>
    <property type="project" value="InterPro"/>
</dbReference>
<dbReference type="STRING" id="1802312.A3C06_00420"/>
<dbReference type="PROSITE" id="PS51464">
    <property type="entry name" value="SIS"/>
    <property type="match status" value="1"/>
</dbReference>
<comment type="caution">
    <text evidence="4">The sequence shown here is derived from an EMBL/GenBank/DDBJ whole genome shotgun (WGS) entry which is preliminary data.</text>
</comment>
<dbReference type="InterPro" id="IPR019490">
    <property type="entry name" value="Glu6P/Mann6P_isomerase_C"/>
</dbReference>
<dbReference type="Proteomes" id="UP000177565">
    <property type="component" value="Unassembled WGS sequence"/>
</dbReference>
<dbReference type="InterPro" id="IPR001347">
    <property type="entry name" value="SIS_dom"/>
</dbReference>
<dbReference type="SUPFAM" id="SSF53697">
    <property type="entry name" value="SIS domain"/>
    <property type="match status" value="1"/>
</dbReference>
<protein>
    <recommendedName>
        <fullName evidence="3">SIS domain-containing protein</fullName>
    </recommendedName>
</protein>
<proteinExistence type="inferred from homology"/>
<keyword evidence="2" id="KW-0413">Isomerase</keyword>
<dbReference type="CDD" id="cd05637">
    <property type="entry name" value="SIS_PGI_PMI_2"/>
    <property type="match status" value="1"/>
</dbReference>
<evidence type="ECO:0000259" key="3">
    <source>
        <dbReference type="PROSITE" id="PS51464"/>
    </source>
</evidence>
<evidence type="ECO:0000313" key="5">
    <source>
        <dbReference type="Proteomes" id="UP000177565"/>
    </source>
</evidence>
<dbReference type="InterPro" id="IPR046348">
    <property type="entry name" value="SIS_dom_sf"/>
</dbReference>
<reference evidence="4 5" key="1">
    <citation type="journal article" date="2016" name="Nat. Commun.">
        <title>Thousands of microbial genomes shed light on interconnected biogeochemical processes in an aquifer system.</title>
        <authorList>
            <person name="Anantharaman K."/>
            <person name="Brown C.T."/>
            <person name="Hug L.A."/>
            <person name="Sharon I."/>
            <person name="Castelle C.J."/>
            <person name="Probst A.J."/>
            <person name="Thomas B.C."/>
            <person name="Singh A."/>
            <person name="Wilkins M.J."/>
            <person name="Karaoz U."/>
            <person name="Brodie E.L."/>
            <person name="Williams K.H."/>
            <person name="Hubbard S.S."/>
            <person name="Banfield J.F."/>
        </authorList>
    </citation>
    <scope>NUCLEOTIDE SEQUENCE [LARGE SCALE GENOMIC DNA]</scope>
</reference>
<comment type="similarity">
    <text evidence="1">Belongs to the PGI/PMI family.</text>
</comment>
<sequence length="321" mass="34983">MYESILQFTNQLSFEPKIVNGSVAPARTETIIVGGMGGSHLSADLLSHALPSLDIHVHADYGLPAWESKKLTDSLLIASSYSGNTEETLDFTESALSRGLRPAILASGGKLLQLAIDKKLPYVQIPNTIIQPRVAVGVSLKALAALVGRDDITAELSRLAGVIHPAEHEAEGKRIATEVNGAVVLVYASRKNETIAYNWKIKINETAKVPVFANVFPELNHNELAGFSSLGGKASKLGFKAILIRDNNDHPRVAKRMDITKELLQARGVEIIETELVGESVLLRAFKSLITADWTAYHLALMYKANPDTNKLIEEFKQKIV</sequence>
<name>A0A1G2MQ79_9BACT</name>
<evidence type="ECO:0000256" key="2">
    <source>
        <dbReference type="ARBA" id="ARBA00023235"/>
    </source>
</evidence>
<dbReference type="Gene3D" id="3.40.50.10490">
    <property type="entry name" value="Glucose-6-phosphate isomerase like protein, domain 1"/>
    <property type="match status" value="2"/>
</dbReference>
<evidence type="ECO:0000256" key="1">
    <source>
        <dbReference type="ARBA" id="ARBA00010523"/>
    </source>
</evidence>
<gene>
    <name evidence="4" type="ORF">A3C06_00420</name>
</gene>